<feature type="compositionally biased region" description="Low complexity" evidence="1">
    <location>
        <begin position="12"/>
        <end position="23"/>
    </location>
</feature>
<dbReference type="EMBL" id="LLXI01004336">
    <property type="protein sequence ID" value="PKY60511.1"/>
    <property type="molecule type" value="Genomic_DNA"/>
</dbReference>
<keyword evidence="3" id="KW-1185">Reference proteome</keyword>
<evidence type="ECO:0000256" key="1">
    <source>
        <dbReference type="SAM" id="MobiDB-lite"/>
    </source>
</evidence>
<protein>
    <submittedName>
        <fullName evidence="2">Uncharacterized protein</fullName>
    </submittedName>
</protein>
<dbReference type="VEuPathDB" id="FungiDB:RhiirA1_507082"/>
<reference evidence="2 3" key="1">
    <citation type="submission" date="2015-10" db="EMBL/GenBank/DDBJ databases">
        <title>Genome analyses suggest a sexual origin of heterokaryosis in a supposedly ancient asexual fungus.</title>
        <authorList>
            <person name="Ropars J."/>
            <person name="Sedzielewska K."/>
            <person name="Noel J."/>
            <person name="Charron P."/>
            <person name="Farinelli L."/>
            <person name="Marton T."/>
            <person name="Kruger M."/>
            <person name="Pelin A."/>
            <person name="Brachmann A."/>
            <person name="Corradi N."/>
        </authorList>
    </citation>
    <scope>NUCLEOTIDE SEQUENCE [LARGE SCALE GENOMIC DNA]</scope>
    <source>
        <strain evidence="2 3">A4</strain>
    </source>
</reference>
<comment type="caution">
    <text evidence="2">The sequence shown here is derived from an EMBL/GenBank/DDBJ whole genome shotgun (WGS) entry which is preliminary data.</text>
</comment>
<accession>A0A2I1HNQ2</accession>
<sequence length="160" mass="17854">MNETNSSTAEQHSSNINVIDDSSNNISSTYYTNHYSDQQPIYNENITSTLPPGSSPCVPNPQQTIENTTFPHNSFNMNSVNPSQSEILSFDIPGYKIIVIPFPLNSCNMNSNNPSQSGILSFDFPGYKIIIIPTFSQQDNTYLDYSSSDVSNTQFTQFQQ</sequence>
<feature type="compositionally biased region" description="Polar residues" evidence="1">
    <location>
        <begin position="1"/>
        <end position="11"/>
    </location>
</feature>
<dbReference type="VEuPathDB" id="FungiDB:RhiirFUN_011000"/>
<evidence type="ECO:0000313" key="3">
    <source>
        <dbReference type="Proteomes" id="UP000234323"/>
    </source>
</evidence>
<organism evidence="2 3">
    <name type="scientific">Rhizophagus irregularis</name>
    <dbReference type="NCBI Taxonomy" id="588596"/>
    <lineage>
        <taxon>Eukaryota</taxon>
        <taxon>Fungi</taxon>
        <taxon>Fungi incertae sedis</taxon>
        <taxon>Mucoromycota</taxon>
        <taxon>Glomeromycotina</taxon>
        <taxon>Glomeromycetes</taxon>
        <taxon>Glomerales</taxon>
        <taxon>Glomeraceae</taxon>
        <taxon>Rhizophagus</taxon>
    </lineage>
</organism>
<dbReference type="VEuPathDB" id="FungiDB:FUN_015203"/>
<dbReference type="Proteomes" id="UP000234323">
    <property type="component" value="Unassembled WGS sequence"/>
</dbReference>
<proteinExistence type="predicted"/>
<dbReference type="AlphaFoldDB" id="A0A2I1HNQ2"/>
<name>A0A2I1HNQ2_9GLOM</name>
<evidence type="ECO:0000313" key="2">
    <source>
        <dbReference type="EMBL" id="PKY60511.1"/>
    </source>
</evidence>
<feature type="region of interest" description="Disordered" evidence="1">
    <location>
        <begin position="1"/>
        <end position="23"/>
    </location>
</feature>
<gene>
    <name evidence="2" type="ORF">RhiirA4_484308</name>
</gene>